<dbReference type="EMBL" id="BK014973">
    <property type="protein sequence ID" value="DAD85090.1"/>
    <property type="molecule type" value="Genomic_DNA"/>
</dbReference>
<accession>A0A8S5MSC6</accession>
<name>A0A8S5MSC6_9CAUD</name>
<protein>
    <submittedName>
        <fullName evidence="1">Uncharacterized protein</fullName>
    </submittedName>
</protein>
<organism evidence="1">
    <name type="scientific">Myoviridae sp. ctbWL16</name>
    <dbReference type="NCBI Taxonomy" id="2826668"/>
    <lineage>
        <taxon>Viruses</taxon>
        <taxon>Duplodnaviria</taxon>
        <taxon>Heunggongvirae</taxon>
        <taxon>Uroviricota</taxon>
        <taxon>Caudoviricetes</taxon>
    </lineage>
</organism>
<reference evidence="1" key="1">
    <citation type="journal article" date="2021" name="Proc. Natl. Acad. Sci. U.S.A.">
        <title>A Catalog of Tens of Thousands of Viruses from Human Metagenomes Reveals Hidden Associations with Chronic Diseases.</title>
        <authorList>
            <person name="Tisza M.J."/>
            <person name="Buck C.B."/>
        </authorList>
    </citation>
    <scope>NUCLEOTIDE SEQUENCE</scope>
    <source>
        <strain evidence="1">CtbWL16</strain>
    </source>
</reference>
<evidence type="ECO:0000313" key="1">
    <source>
        <dbReference type="EMBL" id="DAD85090.1"/>
    </source>
</evidence>
<proteinExistence type="predicted"/>
<sequence>MIIAHTSARLSRVVRPPAANPPSMQAEAVQPFFIPLF</sequence>